<evidence type="ECO:0008006" key="4">
    <source>
        <dbReference type="Google" id="ProtNLM"/>
    </source>
</evidence>
<dbReference type="PANTHER" id="PTHR42791">
    <property type="entry name" value="GNAT FAMILY ACETYLTRANSFERASE"/>
    <property type="match status" value="1"/>
</dbReference>
<dbReference type="CDD" id="cd04301">
    <property type="entry name" value="NAT_SF"/>
    <property type="match status" value="1"/>
</dbReference>
<accession>A0AA43TYM0</accession>
<sequence>MPPPSTTTPQPPIQILPATTADIPSLADIHVAAFQSDLAVQLMFTDAQQHLAVTSMLEAQIPSAESIIVKAIDPTNGDILGWQGCVYMNDDDDDTNDSATKNNENVTNLDKIADAGLQKQQQTHGNESTSSTTTTTSDTGAFPINPALRTYISTDGAATRKQFMRTRGRFLLLNTLVVSPTHEHRGVGSALVRWAAATADRQDIPSWLQSSPVAAAVYGGAGGFRGVRDLDVDLSEYAPGGKGAMRGWGGYRFRYMLRDAGGRGGPSGEVVTQR</sequence>
<dbReference type="SUPFAM" id="SSF55729">
    <property type="entry name" value="Acyl-CoA N-acyltransferases (Nat)"/>
    <property type="match status" value="1"/>
</dbReference>
<dbReference type="InterPro" id="IPR052523">
    <property type="entry name" value="Trichothecene_AcTrans"/>
</dbReference>
<evidence type="ECO:0000313" key="3">
    <source>
        <dbReference type="Proteomes" id="UP001161017"/>
    </source>
</evidence>
<name>A0AA43TYM0_9LECA</name>
<dbReference type="Proteomes" id="UP001161017">
    <property type="component" value="Unassembled WGS sequence"/>
</dbReference>
<feature type="region of interest" description="Disordered" evidence="1">
    <location>
        <begin position="117"/>
        <end position="142"/>
    </location>
</feature>
<keyword evidence="3" id="KW-1185">Reference proteome</keyword>
<feature type="compositionally biased region" description="Polar residues" evidence="1">
    <location>
        <begin position="118"/>
        <end position="127"/>
    </location>
</feature>
<proteinExistence type="predicted"/>
<evidence type="ECO:0000256" key="1">
    <source>
        <dbReference type="SAM" id="MobiDB-lite"/>
    </source>
</evidence>
<dbReference type="PANTHER" id="PTHR42791:SF1">
    <property type="entry name" value="N-ACETYLTRANSFERASE DOMAIN-CONTAINING PROTEIN"/>
    <property type="match status" value="1"/>
</dbReference>
<evidence type="ECO:0000313" key="2">
    <source>
        <dbReference type="EMBL" id="MDI1491115.1"/>
    </source>
</evidence>
<feature type="compositionally biased region" description="Low complexity" evidence="1">
    <location>
        <begin position="128"/>
        <end position="139"/>
    </location>
</feature>
<dbReference type="Gene3D" id="3.40.630.30">
    <property type="match status" value="1"/>
</dbReference>
<protein>
    <recommendedName>
        <fullName evidence="4">N-acetyltransferase domain-containing protein</fullName>
    </recommendedName>
</protein>
<comment type="caution">
    <text evidence="2">The sequence shown here is derived from an EMBL/GenBank/DDBJ whole genome shotgun (WGS) entry which is preliminary data.</text>
</comment>
<gene>
    <name evidence="2" type="ORF">OHK93_002321</name>
</gene>
<organism evidence="2 3">
    <name type="scientific">Ramalina farinacea</name>
    <dbReference type="NCBI Taxonomy" id="258253"/>
    <lineage>
        <taxon>Eukaryota</taxon>
        <taxon>Fungi</taxon>
        <taxon>Dikarya</taxon>
        <taxon>Ascomycota</taxon>
        <taxon>Pezizomycotina</taxon>
        <taxon>Lecanoromycetes</taxon>
        <taxon>OSLEUM clade</taxon>
        <taxon>Lecanoromycetidae</taxon>
        <taxon>Lecanorales</taxon>
        <taxon>Lecanorineae</taxon>
        <taxon>Ramalinaceae</taxon>
        <taxon>Ramalina</taxon>
    </lineage>
</organism>
<dbReference type="InterPro" id="IPR016181">
    <property type="entry name" value="Acyl_CoA_acyltransferase"/>
</dbReference>
<reference evidence="2" key="1">
    <citation type="journal article" date="2023" name="Genome Biol. Evol.">
        <title>First Whole Genome Sequence and Flow Cytometry Genome Size Data for the Lichen-Forming Fungus Ramalina farinacea (Ascomycota).</title>
        <authorList>
            <person name="Llewellyn T."/>
            <person name="Mian S."/>
            <person name="Hill R."/>
            <person name="Leitch I.J."/>
            <person name="Gaya E."/>
        </authorList>
    </citation>
    <scope>NUCLEOTIDE SEQUENCE</scope>
    <source>
        <strain evidence="2">LIQ254RAFAR</strain>
    </source>
</reference>
<dbReference type="EMBL" id="JAPUFD010000013">
    <property type="protein sequence ID" value="MDI1491115.1"/>
    <property type="molecule type" value="Genomic_DNA"/>
</dbReference>
<dbReference type="AlphaFoldDB" id="A0AA43TYM0"/>